<feature type="compositionally biased region" description="Low complexity" evidence="2">
    <location>
        <begin position="598"/>
        <end position="623"/>
    </location>
</feature>
<keyword evidence="5" id="KW-1185">Reference proteome</keyword>
<keyword evidence="1" id="KW-0175">Coiled coil</keyword>
<feature type="coiled-coil region" evidence="1">
    <location>
        <begin position="173"/>
        <end position="200"/>
    </location>
</feature>
<feature type="compositionally biased region" description="Gly residues" evidence="2">
    <location>
        <begin position="481"/>
        <end position="494"/>
    </location>
</feature>
<reference evidence="4 5" key="1">
    <citation type="submission" date="2024-10" db="EMBL/GenBank/DDBJ databases">
        <title>Updated reference genomes for cyclostephanoid diatoms.</title>
        <authorList>
            <person name="Roberts W.R."/>
            <person name="Alverson A.J."/>
        </authorList>
    </citation>
    <scope>NUCLEOTIDE SEQUENCE [LARGE SCALE GENOMIC DNA]</scope>
    <source>
        <strain evidence="4 5">AJA232-27</strain>
    </source>
</reference>
<dbReference type="AlphaFoldDB" id="A0ABD3LYL7"/>
<dbReference type="EMBL" id="JALLBG020000288">
    <property type="protein sequence ID" value="KAL3756860.1"/>
    <property type="molecule type" value="Genomic_DNA"/>
</dbReference>
<feature type="compositionally biased region" description="Low complexity" evidence="2">
    <location>
        <begin position="403"/>
        <end position="421"/>
    </location>
</feature>
<dbReference type="Pfam" id="PF20710">
    <property type="entry name" value="DUF6824"/>
    <property type="match status" value="1"/>
</dbReference>
<evidence type="ECO:0000256" key="2">
    <source>
        <dbReference type="SAM" id="MobiDB-lite"/>
    </source>
</evidence>
<feature type="region of interest" description="Disordered" evidence="2">
    <location>
        <begin position="478"/>
        <end position="552"/>
    </location>
</feature>
<evidence type="ECO:0000313" key="5">
    <source>
        <dbReference type="Proteomes" id="UP001530293"/>
    </source>
</evidence>
<evidence type="ECO:0000259" key="3">
    <source>
        <dbReference type="Pfam" id="PF20710"/>
    </source>
</evidence>
<feature type="compositionally biased region" description="Low complexity" evidence="2">
    <location>
        <begin position="107"/>
        <end position="119"/>
    </location>
</feature>
<evidence type="ECO:0000256" key="1">
    <source>
        <dbReference type="SAM" id="Coils"/>
    </source>
</evidence>
<feature type="region of interest" description="Disordered" evidence="2">
    <location>
        <begin position="397"/>
        <end position="421"/>
    </location>
</feature>
<dbReference type="Proteomes" id="UP001530293">
    <property type="component" value="Unassembled WGS sequence"/>
</dbReference>
<protein>
    <recommendedName>
        <fullName evidence="3">DUF6824 domain-containing protein</fullName>
    </recommendedName>
</protein>
<dbReference type="PANTHER" id="PTHR42264">
    <property type="entry name" value="EPHRIN_REC_LIKE DOMAIN-CONTAINING PROTEIN"/>
    <property type="match status" value="1"/>
</dbReference>
<feature type="compositionally biased region" description="Gly residues" evidence="2">
    <location>
        <begin position="223"/>
        <end position="233"/>
    </location>
</feature>
<feature type="region of interest" description="Disordered" evidence="2">
    <location>
        <begin position="586"/>
        <end position="662"/>
    </location>
</feature>
<comment type="caution">
    <text evidence="4">The sequence shown here is derived from an EMBL/GenBank/DDBJ whole genome shotgun (WGS) entry which is preliminary data.</text>
</comment>
<feature type="region of interest" description="Disordered" evidence="2">
    <location>
        <begin position="80"/>
        <end position="122"/>
    </location>
</feature>
<feature type="compositionally biased region" description="Polar residues" evidence="2">
    <location>
        <begin position="514"/>
        <end position="524"/>
    </location>
</feature>
<proteinExistence type="predicted"/>
<evidence type="ECO:0000313" key="4">
    <source>
        <dbReference type="EMBL" id="KAL3756860.1"/>
    </source>
</evidence>
<dbReference type="InterPro" id="IPR049227">
    <property type="entry name" value="DUF6824"/>
</dbReference>
<name>A0ABD3LYL7_9STRA</name>
<feature type="compositionally biased region" description="Polar residues" evidence="2">
    <location>
        <begin position="625"/>
        <end position="634"/>
    </location>
</feature>
<organism evidence="4 5">
    <name type="scientific">Discostella pseudostelligera</name>
    <dbReference type="NCBI Taxonomy" id="259834"/>
    <lineage>
        <taxon>Eukaryota</taxon>
        <taxon>Sar</taxon>
        <taxon>Stramenopiles</taxon>
        <taxon>Ochrophyta</taxon>
        <taxon>Bacillariophyta</taxon>
        <taxon>Coscinodiscophyceae</taxon>
        <taxon>Thalassiosirophycidae</taxon>
        <taxon>Stephanodiscales</taxon>
        <taxon>Stephanodiscaceae</taxon>
        <taxon>Discostella</taxon>
    </lineage>
</organism>
<gene>
    <name evidence="4" type="ORF">ACHAWU_005122</name>
</gene>
<accession>A0ABD3LYL7</accession>
<feature type="domain" description="DUF6824" evidence="3">
    <location>
        <begin position="25"/>
        <end position="142"/>
    </location>
</feature>
<feature type="region of interest" description="Disordered" evidence="2">
    <location>
        <begin position="215"/>
        <end position="250"/>
    </location>
</feature>
<feature type="compositionally biased region" description="Low complexity" evidence="2">
    <location>
        <begin position="536"/>
        <end position="545"/>
    </location>
</feature>
<sequence length="823" mass="88227">MSGLNLNNNNSDYPLTNILHPGTNDILCGRGGATNAHPGNIKFRKLVAAHKLRYLAATKCDKPAVAKDVVREWRAMDPPGRFLAKMENSGGGGSSSSNTEGADTDNSKSNAKSSSSSSSTTEYWYDIGDKKAREKASQCLRERNGAANEVVANLVKAVTASGEACPEDYATLINKASAVIQAQQQQQQQQQQQAQQLQQVQSGQQTNNDAMMFQQQQQQQRGVGYGGGGGGGSSQRSGKSPSPDTPPTEDDFIEAEIQRLLKLKHHQNSNGNGNTNNGGNNVGFNGGTNGMVTAGGGNGILSNDDIMPTPYMGEESVMREYENLMRKQREIDRMRGVLNDAATSRMGGGGGGGGGLGNDNNFMMAGNINTNNNYGMMNNGMTQHNLGRGGMLNNMGSQGGDGSNNNNDNMFHRNSNLNNPNMDNNNNNMGGGGENNQYNLGMGNNFGGGTANGRTMPSSNTHIPDAAKDYINRLRMLRQEGGNGGGGGGGGSGGSMQDPMSSFQAAGGPHRYSDNGNMRDNTTGNMGGFSGGDNMNNSRRMSRGLGSNGGGGEFVEEYQASLQQFLSHNGDFGVDNIDGNRSEEAFRRASRKFSETTQRAGVGARSSSAQQQQQQQQQQGRPQFDTITCIQIPTNLEDGHRSYNRRGGGGNRRPSRDDSYLPTLRLNTFGSMDSFARPSFQSMDDIDMRDSFKSVNTMDLMSIGCSINEVYDEDVKINSESWKKYRRRMSAASQVDHNNFGASHLTGLTGLTGLSDFGTLSRPDSDGFGVTSHVVQTKDCDGPSKNNARGSQLSMVLNLDDPDECMRLSFASVLSELSEFNND</sequence>